<sequence>MLINFSFSCPLVLAVYEKIDDYNTTLRVSISKGTLYDGLSDMLQHPKVIPWNVNANLLMVFNTNRSVTSSQPQHLRSQHNRYPGGTRDGVHFTEFWEPIKPIS</sequence>
<proteinExistence type="predicted"/>
<comment type="caution">
    <text evidence="1">The sequence shown here is derived from an EMBL/GenBank/DDBJ whole genome shotgun (WGS) entry which is preliminary data.</text>
</comment>
<name>A0AAV0WTC5_9HEMI</name>
<dbReference type="EMBL" id="CARXXK010000002">
    <property type="protein sequence ID" value="CAI6359285.1"/>
    <property type="molecule type" value="Genomic_DNA"/>
</dbReference>
<protein>
    <submittedName>
        <fullName evidence="1">Uncharacterized protein</fullName>
    </submittedName>
</protein>
<keyword evidence="2" id="KW-1185">Reference proteome</keyword>
<gene>
    <name evidence="1" type="ORF">MEUPH1_LOCUS14710</name>
</gene>
<evidence type="ECO:0000313" key="2">
    <source>
        <dbReference type="Proteomes" id="UP001160148"/>
    </source>
</evidence>
<dbReference type="Proteomes" id="UP001160148">
    <property type="component" value="Unassembled WGS sequence"/>
</dbReference>
<organism evidence="1 2">
    <name type="scientific">Macrosiphum euphorbiae</name>
    <name type="common">potato aphid</name>
    <dbReference type="NCBI Taxonomy" id="13131"/>
    <lineage>
        <taxon>Eukaryota</taxon>
        <taxon>Metazoa</taxon>
        <taxon>Ecdysozoa</taxon>
        <taxon>Arthropoda</taxon>
        <taxon>Hexapoda</taxon>
        <taxon>Insecta</taxon>
        <taxon>Pterygota</taxon>
        <taxon>Neoptera</taxon>
        <taxon>Paraneoptera</taxon>
        <taxon>Hemiptera</taxon>
        <taxon>Sternorrhyncha</taxon>
        <taxon>Aphidomorpha</taxon>
        <taxon>Aphidoidea</taxon>
        <taxon>Aphididae</taxon>
        <taxon>Macrosiphini</taxon>
        <taxon>Macrosiphum</taxon>
    </lineage>
</organism>
<reference evidence="1 2" key="1">
    <citation type="submission" date="2023-01" db="EMBL/GenBank/DDBJ databases">
        <authorList>
            <person name="Whitehead M."/>
        </authorList>
    </citation>
    <scope>NUCLEOTIDE SEQUENCE [LARGE SCALE GENOMIC DNA]</scope>
</reference>
<accession>A0AAV0WTC5</accession>
<evidence type="ECO:0000313" key="1">
    <source>
        <dbReference type="EMBL" id="CAI6359285.1"/>
    </source>
</evidence>
<dbReference type="AlphaFoldDB" id="A0AAV0WTC5"/>